<keyword evidence="1" id="KW-0732">Signal</keyword>
<dbReference type="Proteomes" id="UP000789570">
    <property type="component" value="Unassembled WGS sequence"/>
</dbReference>
<sequence length="680" mass="77301">MRKDLKIILILLILLLLTSFLNAFKIPKSQDNHNSNFQELKVRQESQDACAKIHSDYLTSKKAGVGKFYTKYADVKACFESFPFDPKRSIESILSQSYVFLDQATQEAQPGFTFSAMDVLSELDKLLAYTYTTDVQFMMDVMNLLNQLKDPHTKFIPNCYFEQFLFEQGLSLYSVVKSDDKQVIKIFNDSIIPSLTDCEVTHIDSQPALSFITSFANSQIGESKDLNVRFNLALASLTLEDGFIQLSSDSEQFTKRDVLPEKESVEYNVICYGERYNFTREWMVRIKEQEFLEAFTDSKSYWNSFCANNNNLKVNTLPKNVKIKKENSLIFNQFESLMLRDEQVKLVKSGKIAQFYIITSVERGAFGVVVISTVDTEKNENELVIDELLEGFRILINAGLVLDFINNGGGTILIAHFITRLLSPPLSSKLPIAFPTDMKITPLSELLITQSVIKNDTSTPFNPKLWISTQTSLPFNSANIIENFIGNNSFARNNLGGQQRYSNKFLDNTKDLLEFFLAKKNFEIPWNVSNDIIILTNGNCGSSCANIVQYFNEIYHVKSVAVGGLFEDAMKTGMSFASFPGGQSYSDKALFKGFEKLGLLTNDSNIKTVKYLIGGNEAQLKEFEVNALLKYALREVYSLVNEDEVLEYSYRPANYRIFHDELSARNPAKLWIQAVRYIID</sequence>
<proteinExistence type="predicted"/>
<dbReference type="PANTHER" id="PTHR37049:SF4">
    <property type="entry name" value="RHODANESE DOMAIN-CONTAINING PROTEIN"/>
    <property type="match status" value="1"/>
</dbReference>
<dbReference type="InterPro" id="IPR029045">
    <property type="entry name" value="ClpP/crotonase-like_dom_sf"/>
</dbReference>
<dbReference type="AlphaFoldDB" id="A0A9N8VKV5"/>
<dbReference type="OrthoDB" id="27214at2759"/>
<organism evidence="2 3">
    <name type="scientific">Funneliformis caledonium</name>
    <dbReference type="NCBI Taxonomy" id="1117310"/>
    <lineage>
        <taxon>Eukaryota</taxon>
        <taxon>Fungi</taxon>
        <taxon>Fungi incertae sedis</taxon>
        <taxon>Mucoromycota</taxon>
        <taxon>Glomeromycotina</taxon>
        <taxon>Glomeromycetes</taxon>
        <taxon>Glomerales</taxon>
        <taxon>Glomeraceae</taxon>
        <taxon>Funneliformis</taxon>
    </lineage>
</organism>
<reference evidence="2" key="1">
    <citation type="submission" date="2021-06" db="EMBL/GenBank/DDBJ databases">
        <authorList>
            <person name="Kallberg Y."/>
            <person name="Tangrot J."/>
            <person name="Rosling A."/>
        </authorList>
    </citation>
    <scope>NUCLEOTIDE SEQUENCE</scope>
    <source>
        <strain evidence="2">UK204</strain>
    </source>
</reference>
<dbReference type="SUPFAM" id="SSF52096">
    <property type="entry name" value="ClpP/crotonase"/>
    <property type="match status" value="1"/>
</dbReference>
<evidence type="ECO:0000313" key="3">
    <source>
        <dbReference type="Proteomes" id="UP000789570"/>
    </source>
</evidence>
<evidence type="ECO:0000313" key="2">
    <source>
        <dbReference type="EMBL" id="CAG8453965.1"/>
    </source>
</evidence>
<protein>
    <submittedName>
        <fullName evidence="2">8488_t:CDS:1</fullName>
    </submittedName>
</protein>
<evidence type="ECO:0000256" key="1">
    <source>
        <dbReference type="SAM" id="SignalP"/>
    </source>
</evidence>
<dbReference type="PANTHER" id="PTHR37049">
    <property type="entry name" value="PEPTIDASE S41 FAMILY PROTEIN"/>
    <property type="match status" value="1"/>
</dbReference>
<accession>A0A9N8VKV5</accession>
<dbReference type="EMBL" id="CAJVPQ010000178">
    <property type="protein sequence ID" value="CAG8453965.1"/>
    <property type="molecule type" value="Genomic_DNA"/>
</dbReference>
<name>A0A9N8VKV5_9GLOM</name>
<dbReference type="InterPro" id="IPR052766">
    <property type="entry name" value="S41A_metabolite_peptidase"/>
</dbReference>
<gene>
    <name evidence="2" type="ORF">FCALED_LOCUS1390</name>
</gene>
<feature type="chain" id="PRO_5040368724" evidence="1">
    <location>
        <begin position="24"/>
        <end position="680"/>
    </location>
</feature>
<comment type="caution">
    <text evidence="2">The sequence shown here is derived from an EMBL/GenBank/DDBJ whole genome shotgun (WGS) entry which is preliminary data.</text>
</comment>
<keyword evidence="3" id="KW-1185">Reference proteome</keyword>
<feature type="signal peptide" evidence="1">
    <location>
        <begin position="1"/>
        <end position="23"/>
    </location>
</feature>